<feature type="region of interest" description="Disordered" evidence="2">
    <location>
        <begin position="648"/>
        <end position="680"/>
    </location>
</feature>
<dbReference type="OrthoDB" id="431380at2759"/>
<evidence type="ECO:0000256" key="1">
    <source>
        <dbReference type="SAM" id="Coils"/>
    </source>
</evidence>
<dbReference type="Proteomes" id="UP000601435">
    <property type="component" value="Unassembled WGS sequence"/>
</dbReference>
<evidence type="ECO:0000256" key="2">
    <source>
        <dbReference type="SAM" id="MobiDB-lite"/>
    </source>
</evidence>
<feature type="compositionally biased region" description="Basic and acidic residues" evidence="2">
    <location>
        <begin position="268"/>
        <end position="277"/>
    </location>
</feature>
<feature type="region of interest" description="Disordered" evidence="2">
    <location>
        <begin position="206"/>
        <end position="445"/>
    </location>
</feature>
<feature type="compositionally biased region" description="Acidic residues" evidence="2">
    <location>
        <begin position="322"/>
        <end position="338"/>
    </location>
</feature>
<evidence type="ECO:0000313" key="3">
    <source>
        <dbReference type="EMBL" id="CAE7331084.1"/>
    </source>
</evidence>
<evidence type="ECO:0000313" key="4">
    <source>
        <dbReference type="Proteomes" id="UP000601435"/>
    </source>
</evidence>
<reference evidence="3" key="1">
    <citation type="submission" date="2021-02" db="EMBL/GenBank/DDBJ databases">
        <authorList>
            <person name="Dougan E. K."/>
            <person name="Rhodes N."/>
            <person name="Thang M."/>
            <person name="Chan C."/>
        </authorList>
    </citation>
    <scope>NUCLEOTIDE SEQUENCE</scope>
</reference>
<feature type="compositionally biased region" description="Basic and acidic residues" evidence="2">
    <location>
        <begin position="371"/>
        <end position="386"/>
    </location>
</feature>
<sequence>MIAEYFRRFYMNSRGSVRSGESEDEGVDMEEGGESEQEIEDDAEIEVDGDEKKDPLAPALRAQLVELEEQEQQLSLLLELQELHDQEALLLVQDLEEREAMQLAVALSESEAEAKVRDCEEAKLAESSVATGEPSGDKLVSFASAENIATNLIENSARAPDVSISPHDAETQHIFGEIPKLDASDASDAKQLPEAAVPIAAKLARAVPLASDDEENCEEQEEEEEEEEEGSESPSGVVLRADEELQEDDCVGDGKEPEPLLDGNASPTKEEERKEPASTDTPGKATVHYDADEVLPPCPVITDGLPKEGGVRDQAGAVRVEVDEEGADQDEAPDEAPQEDQITATEPEPSEEEPAEKEEPPAPKAKPAPKRSRDDSHPAPPKDHPLKRTRRAKDNKRKRSPSSDEGVEPAPKPKAAGKSKASPKAEQSDEAARKARLSRKSVAYHRAVKEAKAEGKSEEDAKAMGKIVLCLRWMQNLDFGDRYNFFEVFSGAGMVSKVWHEEGFNVASFDRLYGRSMDILNFYEIGDQPFRKGGSTLGRFIDKRGVARFRGDKEALQKSGLTTNGDDCLPPNERMLVAEPRWLVAALSFEMLWLWPPPRSEGIFGSLGGPAIARKASTFELAGNHAVPLAAAPEALARNLPSAESLDSYDSAVEDAQRRVPKLSELPRNTPTKKPAATAIDVGPPSPMPAPPKPHQFLVLVPPKGPEVETCQALDPVPVRWLELSIKKFHLKKKTLAKHGGYYTKAYLTNNCHWTKPMVEKAWQWAHKNNCLRKNEIHGEEEALLVLSDSYELLDQEGQELSMAGTIEMEDDSGFLLADELPSIKASHADIFAGKLASSSGSGGADHVSLAAAELVPTQHFGRALKSYYKELQNKQADAINKPFNDALLKLYANITKQDLVMNNLVVRARLSCNDQKQILLARIPGPDVGLLERGTDVQPAAEGNDDTDSDADLVDELFYGFEQGEWFDLSNDSQVRRLQPDDPIPDPFLPTTRLNQFPKGPGKGHDCSTMLGWLEALYLETDIATIAPQHHDIFKLFRWTLIAVGTHFRVLYRGGVFITRADAATAVECGWKMFEGYHHLARLAAGFVGLERYG</sequence>
<feature type="region of interest" description="Disordered" evidence="2">
    <location>
        <begin position="15"/>
        <end position="55"/>
    </location>
</feature>
<protein>
    <submittedName>
        <fullName evidence="3">CML24 protein</fullName>
    </submittedName>
</protein>
<accession>A0A812P2J0</accession>
<name>A0A812P2J0_9DINO</name>
<keyword evidence="4" id="KW-1185">Reference proteome</keyword>
<feature type="compositionally biased region" description="Acidic residues" evidence="2">
    <location>
        <begin position="211"/>
        <end position="231"/>
    </location>
</feature>
<feature type="coiled-coil region" evidence="1">
    <location>
        <begin position="60"/>
        <end position="87"/>
    </location>
</feature>
<feature type="compositionally biased region" description="Basic residues" evidence="2">
    <location>
        <begin position="387"/>
        <end position="400"/>
    </location>
</feature>
<gene>
    <name evidence="3" type="primary">CML24</name>
    <name evidence="3" type="ORF">SNEC2469_LOCUS8399</name>
</gene>
<feature type="compositionally biased region" description="Low complexity" evidence="2">
    <location>
        <begin position="413"/>
        <end position="425"/>
    </location>
</feature>
<dbReference type="AlphaFoldDB" id="A0A812P2J0"/>
<feature type="compositionally biased region" description="Basic residues" evidence="2">
    <location>
        <begin position="434"/>
        <end position="443"/>
    </location>
</feature>
<dbReference type="EMBL" id="CAJNJA010013875">
    <property type="protein sequence ID" value="CAE7331084.1"/>
    <property type="molecule type" value="Genomic_DNA"/>
</dbReference>
<keyword evidence="1" id="KW-0175">Coiled coil</keyword>
<organism evidence="3 4">
    <name type="scientific">Symbiodinium necroappetens</name>
    <dbReference type="NCBI Taxonomy" id="1628268"/>
    <lineage>
        <taxon>Eukaryota</taxon>
        <taxon>Sar</taxon>
        <taxon>Alveolata</taxon>
        <taxon>Dinophyceae</taxon>
        <taxon>Suessiales</taxon>
        <taxon>Symbiodiniaceae</taxon>
        <taxon>Symbiodinium</taxon>
    </lineage>
</organism>
<comment type="caution">
    <text evidence="3">The sequence shown here is derived from an EMBL/GenBank/DDBJ whole genome shotgun (WGS) entry which is preliminary data.</text>
</comment>
<proteinExistence type="predicted"/>
<feature type="compositionally biased region" description="Acidic residues" evidence="2">
    <location>
        <begin position="22"/>
        <end position="49"/>
    </location>
</feature>